<keyword evidence="1" id="KW-0472">Membrane</keyword>
<dbReference type="InterPro" id="IPR024529">
    <property type="entry name" value="ECF_trnsprt_substrate-spec"/>
</dbReference>
<accession>A0A4Z0XZG6</accession>
<feature type="transmembrane region" description="Helical" evidence="1">
    <location>
        <begin position="60"/>
        <end position="83"/>
    </location>
</feature>
<gene>
    <name evidence="2" type="primary">panT_1</name>
    <name evidence="2" type="ORF">CAGA_09240</name>
</gene>
<keyword evidence="3" id="KW-1185">Reference proteome</keyword>
<feature type="transmembrane region" description="Helical" evidence="1">
    <location>
        <begin position="35"/>
        <end position="53"/>
    </location>
</feature>
<dbReference type="GO" id="GO:0022857">
    <property type="term" value="F:transmembrane transporter activity"/>
    <property type="evidence" value="ECO:0007669"/>
    <property type="project" value="InterPro"/>
</dbReference>
<dbReference type="OrthoDB" id="9813540at2"/>
<keyword evidence="1" id="KW-1133">Transmembrane helix</keyword>
<dbReference type="Gene3D" id="1.10.1760.20">
    <property type="match status" value="1"/>
</dbReference>
<feature type="transmembrane region" description="Helical" evidence="1">
    <location>
        <begin position="177"/>
        <end position="203"/>
    </location>
</feature>
<reference evidence="2 3" key="1">
    <citation type="submission" date="2019-04" db="EMBL/GenBank/DDBJ databases">
        <authorList>
            <person name="Poehlein A."/>
            <person name="Bengelsdorf F.R."/>
            <person name="Duerre P."/>
            <person name="Daniel R."/>
        </authorList>
    </citation>
    <scope>NUCLEOTIDE SEQUENCE [LARGE SCALE GENOMIC DNA]</scope>
    <source>
        <strain evidence="2 3">BS-1</strain>
    </source>
</reference>
<proteinExistence type="predicted"/>
<organism evidence="2 3">
    <name type="scientific">Caproiciproducens galactitolivorans</name>
    <dbReference type="NCBI Taxonomy" id="642589"/>
    <lineage>
        <taxon>Bacteria</taxon>
        <taxon>Bacillati</taxon>
        <taxon>Bacillota</taxon>
        <taxon>Clostridia</taxon>
        <taxon>Eubacteriales</taxon>
        <taxon>Acutalibacteraceae</taxon>
        <taxon>Caproiciproducens</taxon>
    </lineage>
</organism>
<dbReference type="AlphaFoldDB" id="A0A4Z0XZG6"/>
<evidence type="ECO:0000256" key="1">
    <source>
        <dbReference type="SAM" id="Phobius"/>
    </source>
</evidence>
<dbReference type="RefSeq" id="WP_135658262.1">
    <property type="nucleotide sequence ID" value="NZ_JAJUFJ010000007.1"/>
</dbReference>
<feature type="transmembrane region" description="Helical" evidence="1">
    <location>
        <begin position="133"/>
        <end position="157"/>
    </location>
</feature>
<comment type="caution">
    <text evidence="2">The sequence shown here is derived from an EMBL/GenBank/DDBJ whole genome shotgun (WGS) entry which is preliminary data.</text>
</comment>
<keyword evidence="1" id="KW-0812">Transmembrane</keyword>
<feature type="transmembrane region" description="Helical" evidence="1">
    <location>
        <begin position="95"/>
        <end position="121"/>
    </location>
</feature>
<dbReference type="EMBL" id="SRMQ01000003">
    <property type="protein sequence ID" value="TGJ76854.1"/>
    <property type="molecule type" value="Genomic_DNA"/>
</dbReference>
<evidence type="ECO:0000313" key="3">
    <source>
        <dbReference type="Proteomes" id="UP000297714"/>
    </source>
</evidence>
<sequence>MNRKTGTNRLVLTALFCAIILLLNFTPIGYIQLPLIKATIIHVPVIIGSILLGPKIGAGLGFVFGLTSFYNNTFAPTLLSFAFSPLIPVPGTTMGSWAALLVAFLPRILVGVVPYYCYTLFSKAMKGKYDMLSLALSGLAGSMTNTILVMNLIYFLFRDAYGEVKHIAVDMVYTAVLSVIFSNGIPEAAVAAVLTAAVCRALIKLKPIKA</sequence>
<dbReference type="Pfam" id="PF12822">
    <property type="entry name" value="ECF_trnsprt"/>
    <property type="match status" value="1"/>
</dbReference>
<protein>
    <submittedName>
        <fullName evidence="2">Pantothenic acid transporter PanT</fullName>
    </submittedName>
</protein>
<evidence type="ECO:0000313" key="2">
    <source>
        <dbReference type="EMBL" id="TGJ76854.1"/>
    </source>
</evidence>
<dbReference type="Proteomes" id="UP000297714">
    <property type="component" value="Unassembled WGS sequence"/>
</dbReference>
<name>A0A4Z0XZG6_9FIRM</name>